<name>A0A839RI77_9ACTN</name>
<gene>
    <name evidence="1" type="ORF">FHU29_000511</name>
</gene>
<dbReference type="AlphaFoldDB" id="A0A839RI77"/>
<protein>
    <submittedName>
        <fullName evidence="1">Uncharacterized protein</fullName>
    </submittedName>
</protein>
<comment type="caution">
    <text evidence="1">The sequence shown here is derived from an EMBL/GenBank/DDBJ whole genome shotgun (WGS) entry which is preliminary data.</text>
</comment>
<organism evidence="1 2">
    <name type="scientific">Hoyosella altamirensis</name>
    <dbReference type="NCBI Taxonomy" id="616997"/>
    <lineage>
        <taxon>Bacteria</taxon>
        <taxon>Bacillati</taxon>
        <taxon>Actinomycetota</taxon>
        <taxon>Actinomycetes</taxon>
        <taxon>Mycobacteriales</taxon>
        <taxon>Hoyosellaceae</taxon>
        <taxon>Hoyosella</taxon>
    </lineage>
</organism>
<keyword evidence="2" id="KW-1185">Reference proteome</keyword>
<accession>A0A839RI77</accession>
<sequence>MGKVKASKVSSLKPKKKCCRSKTRCLRCPYVVAKMKKYEAAGVSGGELKKCLKKARAA</sequence>
<evidence type="ECO:0000313" key="1">
    <source>
        <dbReference type="EMBL" id="MBB3036077.1"/>
    </source>
</evidence>
<dbReference type="EMBL" id="JACHWS010000001">
    <property type="protein sequence ID" value="MBB3036077.1"/>
    <property type="molecule type" value="Genomic_DNA"/>
</dbReference>
<proteinExistence type="predicted"/>
<dbReference type="Proteomes" id="UP000567922">
    <property type="component" value="Unassembled WGS sequence"/>
</dbReference>
<dbReference type="RefSeq" id="WP_013808165.1">
    <property type="nucleotide sequence ID" value="NZ_BDDI01000005.1"/>
</dbReference>
<reference evidence="1 2" key="1">
    <citation type="submission" date="2020-08" db="EMBL/GenBank/DDBJ databases">
        <title>Sequencing the genomes of 1000 actinobacteria strains.</title>
        <authorList>
            <person name="Klenk H.-P."/>
        </authorList>
    </citation>
    <scope>NUCLEOTIDE SEQUENCE [LARGE SCALE GENOMIC DNA]</scope>
    <source>
        <strain evidence="1 2">DSM 45258</strain>
    </source>
</reference>
<evidence type="ECO:0000313" key="2">
    <source>
        <dbReference type="Proteomes" id="UP000567922"/>
    </source>
</evidence>